<organism evidence="1 2">
    <name type="scientific">Bacteroides uniformis</name>
    <dbReference type="NCBI Taxonomy" id="820"/>
    <lineage>
        <taxon>Bacteria</taxon>
        <taxon>Pseudomonadati</taxon>
        <taxon>Bacteroidota</taxon>
        <taxon>Bacteroidia</taxon>
        <taxon>Bacteroidales</taxon>
        <taxon>Bacteroidaceae</taxon>
        <taxon>Bacteroides</taxon>
    </lineage>
</organism>
<evidence type="ECO:0008006" key="3">
    <source>
        <dbReference type="Google" id="ProtNLM"/>
    </source>
</evidence>
<dbReference type="EMBL" id="CZBF01000001">
    <property type="protein sequence ID" value="CUP29798.1"/>
    <property type="molecule type" value="Genomic_DNA"/>
</dbReference>
<evidence type="ECO:0000313" key="1">
    <source>
        <dbReference type="EMBL" id="CUP29798.1"/>
    </source>
</evidence>
<dbReference type="AlphaFoldDB" id="A0A174M6I7"/>
<dbReference type="Proteomes" id="UP000095788">
    <property type="component" value="Unassembled WGS sequence"/>
</dbReference>
<dbReference type="RefSeq" id="WP_057281087.1">
    <property type="nucleotide sequence ID" value="NZ_CZBF01000001.1"/>
</dbReference>
<reference evidence="1 2" key="1">
    <citation type="submission" date="2015-09" db="EMBL/GenBank/DDBJ databases">
        <authorList>
            <consortium name="Pathogen Informatics"/>
        </authorList>
    </citation>
    <scope>NUCLEOTIDE SEQUENCE [LARGE SCALE GENOMIC DNA]</scope>
    <source>
        <strain evidence="1 2">2789STDY5834942</strain>
    </source>
</reference>
<name>A0A174M6I7_BACUN</name>
<protein>
    <recommendedName>
        <fullName evidence="3">Phage tail protein</fullName>
    </recommendedName>
</protein>
<proteinExistence type="predicted"/>
<evidence type="ECO:0000313" key="2">
    <source>
        <dbReference type="Proteomes" id="UP000095788"/>
    </source>
</evidence>
<sequence length="137" mass="15540">MTGQAYINNRDISFWGASFSKGAYEALLKPASVKENVRNESRLEDGVREDTGNVRLNERTVNVPFWISGTSESDYLAKYEAFLEEVTSGLITLKVPALKKTYKLIYSDCASYGHYNLTKGKIILKFKEPNPTDREFL</sequence>
<gene>
    <name evidence="1" type="ORF">ERS852554_00261</name>
</gene>
<accession>A0A174M6I7</accession>